<evidence type="ECO:0000313" key="2">
    <source>
        <dbReference type="Proteomes" id="UP000707731"/>
    </source>
</evidence>
<dbReference type="RefSeq" id="WP_195004169.1">
    <property type="nucleotide sequence ID" value="NZ_JADLQN010000005.1"/>
</dbReference>
<name>A0ABS0DFR9_9NOCA</name>
<dbReference type="Proteomes" id="UP000707731">
    <property type="component" value="Unassembled WGS sequence"/>
</dbReference>
<keyword evidence="1" id="KW-0238">DNA-binding</keyword>
<keyword evidence="2" id="KW-1185">Reference proteome</keyword>
<dbReference type="GO" id="GO:0003677">
    <property type="term" value="F:DNA binding"/>
    <property type="evidence" value="ECO:0007669"/>
    <property type="project" value="UniProtKB-KW"/>
</dbReference>
<sequence>MAGTLLLDSEGLSKLYRGDRAVVTWVEAARLENIRVGTTTMTRLGAEHGRLPKNRISWTLSRLDVHEITRRVSDDAAELIRTHSLHGHKYAIDAVLAAVARTAPPPVTVLTSDTEDLTLLCGPGIAVVAV</sequence>
<dbReference type="Gene3D" id="3.40.50.1010">
    <property type="entry name" value="5'-nuclease"/>
    <property type="match status" value="1"/>
</dbReference>
<dbReference type="EMBL" id="JADLQN010000005">
    <property type="protein sequence ID" value="MBF6357310.1"/>
    <property type="molecule type" value="Genomic_DNA"/>
</dbReference>
<dbReference type="SUPFAM" id="SSF88723">
    <property type="entry name" value="PIN domain-like"/>
    <property type="match status" value="1"/>
</dbReference>
<protein>
    <submittedName>
        <fullName evidence="1">DNA-binding protein</fullName>
    </submittedName>
</protein>
<evidence type="ECO:0000313" key="1">
    <source>
        <dbReference type="EMBL" id="MBF6357310.1"/>
    </source>
</evidence>
<organism evidence="1 2">
    <name type="scientific">Nocardia higoensis</name>
    <dbReference type="NCBI Taxonomy" id="228599"/>
    <lineage>
        <taxon>Bacteria</taxon>
        <taxon>Bacillati</taxon>
        <taxon>Actinomycetota</taxon>
        <taxon>Actinomycetes</taxon>
        <taxon>Mycobacteriales</taxon>
        <taxon>Nocardiaceae</taxon>
        <taxon>Nocardia</taxon>
    </lineage>
</organism>
<accession>A0ABS0DFR9</accession>
<dbReference type="InterPro" id="IPR029060">
    <property type="entry name" value="PIN-like_dom_sf"/>
</dbReference>
<reference evidence="1 2" key="1">
    <citation type="submission" date="2020-10" db="EMBL/GenBank/DDBJ databases">
        <title>Identification of Nocardia species via Next-generation sequencing and recognition of intraspecies genetic diversity.</title>
        <authorList>
            <person name="Li P."/>
            <person name="Li P."/>
            <person name="Lu B."/>
        </authorList>
    </citation>
    <scope>NUCLEOTIDE SEQUENCE [LARGE SCALE GENOMIC DNA]</scope>
    <source>
        <strain evidence="1 2">BJ06-0143</strain>
    </source>
</reference>
<comment type="caution">
    <text evidence="1">The sequence shown here is derived from an EMBL/GenBank/DDBJ whole genome shotgun (WGS) entry which is preliminary data.</text>
</comment>
<gene>
    <name evidence="1" type="ORF">IU449_22650</name>
</gene>
<proteinExistence type="predicted"/>